<protein>
    <recommendedName>
        <fullName evidence="5">DUF4232 domain-containing protein</fullName>
    </recommendedName>
</protein>
<accession>A0A939FBS7</accession>
<feature type="compositionally biased region" description="Low complexity" evidence="1">
    <location>
        <begin position="273"/>
        <end position="289"/>
    </location>
</feature>
<feature type="region of interest" description="Disordered" evidence="1">
    <location>
        <begin position="261"/>
        <end position="309"/>
    </location>
</feature>
<evidence type="ECO:0000313" key="3">
    <source>
        <dbReference type="EMBL" id="MBO0515707.1"/>
    </source>
</evidence>
<evidence type="ECO:0000256" key="1">
    <source>
        <dbReference type="SAM" id="MobiDB-lite"/>
    </source>
</evidence>
<comment type="caution">
    <text evidence="3">The sequence shown here is derived from an EMBL/GenBank/DDBJ whole genome shotgun (WGS) entry which is preliminary data.</text>
</comment>
<proteinExistence type="predicted"/>
<name>A0A939FBS7_9ACTN</name>
<keyword evidence="2" id="KW-0472">Membrane</keyword>
<dbReference type="Proteomes" id="UP000664167">
    <property type="component" value="Unassembled WGS sequence"/>
</dbReference>
<evidence type="ECO:0000256" key="2">
    <source>
        <dbReference type="SAM" id="Phobius"/>
    </source>
</evidence>
<keyword evidence="2" id="KW-1133">Transmembrane helix</keyword>
<feature type="region of interest" description="Disordered" evidence="1">
    <location>
        <begin position="79"/>
        <end position="179"/>
    </location>
</feature>
<feature type="compositionally biased region" description="Low complexity" evidence="1">
    <location>
        <begin position="119"/>
        <end position="133"/>
    </location>
</feature>
<keyword evidence="2" id="KW-0812">Transmembrane</keyword>
<sequence>MSNDGPDKVVSGLDTDELALRRLMRSAVQELEPSEDALDHLHRAIPARRARKRQAVVGACAAALLVGTAVPAFIHVANSGSSSQNKPAVAGRQQAQGGTGEQTGSRTTEPGADSRAGSATDPGTADGETGTGADPDKAPHGTAAGGAGTDTPSSSLQDLPACDPSQLGVTSQKAGSPDPSGKVYGTFRISNISGTQCAVSDAGKVEFHVQGAADRSKIKVVEHTSGDAATGLPDPSQETSAVALAPAQAYEVKFAWVPTDTCPATNPSPDPTPSATATGATDAGTSTGNEAPSGTGTQLSSDGGASDGSVAVVHTAEPGAPTAEATIPNACAGTIYRTGVLDASGS</sequence>
<gene>
    <name evidence="3" type="ORF">J0695_28545</name>
</gene>
<keyword evidence="4" id="KW-1185">Reference proteome</keyword>
<dbReference type="AlphaFoldDB" id="A0A939FBS7"/>
<evidence type="ECO:0000313" key="4">
    <source>
        <dbReference type="Proteomes" id="UP000664167"/>
    </source>
</evidence>
<organism evidence="3 4">
    <name type="scientific">Streptomyces beijiangensis</name>
    <dbReference type="NCBI Taxonomy" id="163361"/>
    <lineage>
        <taxon>Bacteria</taxon>
        <taxon>Bacillati</taxon>
        <taxon>Actinomycetota</taxon>
        <taxon>Actinomycetes</taxon>
        <taxon>Kitasatosporales</taxon>
        <taxon>Streptomycetaceae</taxon>
        <taxon>Streptomyces</taxon>
    </lineage>
</organism>
<dbReference type="RefSeq" id="WP_206966764.1">
    <property type="nucleotide sequence ID" value="NZ_BAAAJJ010000003.1"/>
</dbReference>
<feature type="transmembrane region" description="Helical" evidence="2">
    <location>
        <begin position="55"/>
        <end position="77"/>
    </location>
</feature>
<evidence type="ECO:0008006" key="5">
    <source>
        <dbReference type="Google" id="ProtNLM"/>
    </source>
</evidence>
<feature type="compositionally biased region" description="Polar residues" evidence="1">
    <location>
        <begin position="290"/>
        <end position="299"/>
    </location>
</feature>
<feature type="compositionally biased region" description="Low complexity" evidence="1">
    <location>
        <begin position="300"/>
        <end position="309"/>
    </location>
</feature>
<reference evidence="3" key="1">
    <citation type="submission" date="2021-03" db="EMBL/GenBank/DDBJ databases">
        <title>Streptomyces poriferae sp. nov., a novel marine sponge-derived Actinobacteria species with anti-MRSA activity.</title>
        <authorList>
            <person name="Sandoval-Powers M."/>
            <person name="Kralova S."/>
            <person name="Nguyen G.-S."/>
            <person name="Fawwal D."/>
            <person name="Degnes K."/>
            <person name="Klinkenberg G."/>
            <person name="Sletta H."/>
            <person name="Wentzel A."/>
            <person name="Liles M.R."/>
        </authorList>
    </citation>
    <scope>NUCLEOTIDE SEQUENCE</scope>
    <source>
        <strain evidence="3">DSM 41794</strain>
    </source>
</reference>
<dbReference type="EMBL" id="JAFLRJ010000318">
    <property type="protein sequence ID" value="MBO0515707.1"/>
    <property type="molecule type" value="Genomic_DNA"/>
</dbReference>